<evidence type="ECO:0000256" key="1">
    <source>
        <dbReference type="ARBA" id="ARBA00004141"/>
    </source>
</evidence>
<keyword evidence="8" id="KW-1185">Reference proteome</keyword>
<sequence>MYTNNLNETKVDFTVLLSTIIIFLIMISGLNHSSGILSQIGFLSIGILMIMGFFVFLLNVLKTKFIFRKEKWLYIFSLLFIATYVISIFNDLKLDSLVMVLQISMVILFFWGVVFIPFNHFNHKLGYYFIMIIFFYLLLWWGLAGFDARFSGLMNNANTFGVFISMTIGIFIIFKKYHKAANKLLFRVFLTLGLLLVYASSSRAAWLMILIFLVVYILWPMLIKNKIIYQLSFIIFSIILFVVTVGYPKLIFTPFGYKLQELSRLYTGKNFFSGREILWFDILEKIEREPLVGYGASALPSSLLETNLSAHNYYLQMTLQVGIIGSTIFFLLLFSVWNYYYLARQDKSVRLIASIFMAILAYQLFEVTFTQNILAVALLQWFIIGIGVNITRRHYLVNKHENFKT</sequence>
<comment type="subcellular location">
    <subcellularLocation>
        <location evidence="1">Membrane</location>
        <topology evidence="1">Multi-pass membrane protein</topology>
    </subcellularLocation>
</comment>
<evidence type="ECO:0000313" key="8">
    <source>
        <dbReference type="Proteomes" id="UP001500740"/>
    </source>
</evidence>
<feature type="transmembrane region" description="Helical" evidence="5">
    <location>
        <begin position="313"/>
        <end position="337"/>
    </location>
</feature>
<evidence type="ECO:0000313" key="7">
    <source>
        <dbReference type="EMBL" id="GAA0469146.1"/>
    </source>
</evidence>
<dbReference type="InterPro" id="IPR051533">
    <property type="entry name" value="WaaL-like"/>
</dbReference>
<keyword evidence="3 5" id="KW-1133">Transmembrane helix</keyword>
<feature type="transmembrane region" description="Helical" evidence="5">
    <location>
        <begin position="181"/>
        <end position="199"/>
    </location>
</feature>
<dbReference type="InterPro" id="IPR007016">
    <property type="entry name" value="O-antigen_ligase-rel_domated"/>
</dbReference>
<dbReference type="Pfam" id="PF04932">
    <property type="entry name" value="Wzy_C"/>
    <property type="match status" value="1"/>
</dbReference>
<evidence type="ECO:0000259" key="6">
    <source>
        <dbReference type="Pfam" id="PF04932"/>
    </source>
</evidence>
<proteinExistence type="predicted"/>
<feature type="transmembrane region" description="Helical" evidence="5">
    <location>
        <begin position="12"/>
        <end position="30"/>
    </location>
</feature>
<feature type="transmembrane region" description="Helical" evidence="5">
    <location>
        <begin position="96"/>
        <end position="118"/>
    </location>
</feature>
<feature type="transmembrane region" description="Helical" evidence="5">
    <location>
        <begin position="72"/>
        <end position="90"/>
    </location>
</feature>
<accession>A0ABN1A720</accession>
<name>A0ABN1A720_9BACI</name>
<dbReference type="PANTHER" id="PTHR37422">
    <property type="entry name" value="TEICHURONIC ACID BIOSYNTHESIS PROTEIN TUAE"/>
    <property type="match status" value="1"/>
</dbReference>
<dbReference type="Proteomes" id="UP001500740">
    <property type="component" value="Unassembled WGS sequence"/>
</dbReference>
<keyword evidence="4 5" id="KW-0472">Membrane</keyword>
<protein>
    <recommendedName>
        <fullName evidence="6">O-antigen ligase-related domain-containing protein</fullName>
    </recommendedName>
</protein>
<evidence type="ECO:0000256" key="3">
    <source>
        <dbReference type="ARBA" id="ARBA00022989"/>
    </source>
</evidence>
<dbReference type="PANTHER" id="PTHR37422:SF13">
    <property type="entry name" value="LIPOPOLYSACCHARIDE BIOSYNTHESIS PROTEIN PA4999-RELATED"/>
    <property type="match status" value="1"/>
</dbReference>
<organism evidence="7 8">
    <name type="scientific">Alkalibacillus silvisoli</name>
    <dbReference type="NCBI Taxonomy" id="392823"/>
    <lineage>
        <taxon>Bacteria</taxon>
        <taxon>Bacillati</taxon>
        <taxon>Bacillota</taxon>
        <taxon>Bacilli</taxon>
        <taxon>Bacillales</taxon>
        <taxon>Bacillaceae</taxon>
        <taxon>Alkalibacillus</taxon>
    </lineage>
</organism>
<feature type="transmembrane region" description="Helical" evidence="5">
    <location>
        <begin position="227"/>
        <end position="247"/>
    </location>
</feature>
<gene>
    <name evidence="7" type="ORF">GCM10008935_26220</name>
</gene>
<feature type="transmembrane region" description="Helical" evidence="5">
    <location>
        <begin position="349"/>
        <end position="365"/>
    </location>
</feature>
<comment type="caution">
    <text evidence="7">The sequence shown here is derived from an EMBL/GenBank/DDBJ whole genome shotgun (WGS) entry which is preliminary data.</text>
</comment>
<feature type="transmembrane region" description="Helical" evidence="5">
    <location>
        <begin position="205"/>
        <end position="222"/>
    </location>
</feature>
<dbReference type="RefSeq" id="WP_343784268.1">
    <property type="nucleotide sequence ID" value="NZ_BAAACZ010000026.1"/>
</dbReference>
<keyword evidence="2 5" id="KW-0812">Transmembrane</keyword>
<evidence type="ECO:0000256" key="2">
    <source>
        <dbReference type="ARBA" id="ARBA00022692"/>
    </source>
</evidence>
<feature type="domain" description="O-antigen ligase-related" evidence="6">
    <location>
        <begin position="190"/>
        <end position="330"/>
    </location>
</feature>
<evidence type="ECO:0000256" key="5">
    <source>
        <dbReference type="SAM" id="Phobius"/>
    </source>
</evidence>
<feature type="transmembrane region" description="Helical" evidence="5">
    <location>
        <begin position="125"/>
        <end position="144"/>
    </location>
</feature>
<evidence type="ECO:0000256" key="4">
    <source>
        <dbReference type="ARBA" id="ARBA00023136"/>
    </source>
</evidence>
<feature type="transmembrane region" description="Helical" evidence="5">
    <location>
        <begin position="371"/>
        <end position="390"/>
    </location>
</feature>
<feature type="transmembrane region" description="Helical" evidence="5">
    <location>
        <begin position="156"/>
        <end position="174"/>
    </location>
</feature>
<reference evidence="7 8" key="1">
    <citation type="journal article" date="2019" name="Int. J. Syst. Evol. Microbiol.">
        <title>The Global Catalogue of Microorganisms (GCM) 10K type strain sequencing project: providing services to taxonomists for standard genome sequencing and annotation.</title>
        <authorList>
            <consortium name="The Broad Institute Genomics Platform"/>
            <consortium name="The Broad Institute Genome Sequencing Center for Infectious Disease"/>
            <person name="Wu L."/>
            <person name="Ma J."/>
        </authorList>
    </citation>
    <scope>NUCLEOTIDE SEQUENCE [LARGE SCALE GENOMIC DNA]</scope>
    <source>
        <strain evidence="7 8">JCM 14193</strain>
    </source>
</reference>
<feature type="transmembrane region" description="Helical" evidence="5">
    <location>
        <begin position="36"/>
        <end position="60"/>
    </location>
</feature>
<dbReference type="EMBL" id="BAAACZ010000026">
    <property type="protein sequence ID" value="GAA0469146.1"/>
    <property type="molecule type" value="Genomic_DNA"/>
</dbReference>